<comment type="caution">
    <text evidence="1">The sequence shown here is derived from an EMBL/GenBank/DDBJ whole genome shotgun (WGS) entry which is preliminary data.</text>
</comment>
<protein>
    <submittedName>
        <fullName evidence="1">1385_t:CDS:1</fullName>
    </submittedName>
</protein>
<dbReference type="PANTHER" id="PTHR14187">
    <property type="entry name" value="ALPHA KINASE/ELONGATION FACTOR 2 KINASE"/>
    <property type="match status" value="1"/>
</dbReference>
<organism evidence="1 2">
    <name type="scientific">Acaulospora morrowiae</name>
    <dbReference type="NCBI Taxonomy" id="94023"/>
    <lineage>
        <taxon>Eukaryota</taxon>
        <taxon>Fungi</taxon>
        <taxon>Fungi incertae sedis</taxon>
        <taxon>Mucoromycota</taxon>
        <taxon>Glomeromycotina</taxon>
        <taxon>Glomeromycetes</taxon>
        <taxon>Diversisporales</taxon>
        <taxon>Acaulosporaceae</taxon>
        <taxon>Acaulospora</taxon>
    </lineage>
</organism>
<dbReference type="SUPFAM" id="SSF53067">
    <property type="entry name" value="Actin-like ATPase domain"/>
    <property type="match status" value="1"/>
</dbReference>
<feature type="non-terminal residue" evidence="1">
    <location>
        <position position="199"/>
    </location>
</feature>
<keyword evidence="2" id="KW-1185">Reference proteome</keyword>
<dbReference type="OrthoDB" id="2963168at2759"/>
<feature type="non-terminal residue" evidence="1">
    <location>
        <position position="1"/>
    </location>
</feature>
<dbReference type="Gene3D" id="3.90.640.10">
    <property type="entry name" value="Actin, Chain A, domain 4"/>
    <property type="match status" value="1"/>
</dbReference>
<dbReference type="AlphaFoldDB" id="A0A9N9JMC5"/>
<dbReference type="Proteomes" id="UP000789342">
    <property type="component" value="Unassembled WGS sequence"/>
</dbReference>
<evidence type="ECO:0000313" key="1">
    <source>
        <dbReference type="EMBL" id="CAG8787878.1"/>
    </source>
</evidence>
<dbReference type="PANTHER" id="PTHR14187:SF5">
    <property type="entry name" value="HEAT SHOCK 70 KDA PROTEIN 12A"/>
    <property type="match status" value="1"/>
</dbReference>
<dbReference type="EMBL" id="CAJVPV010058452">
    <property type="protein sequence ID" value="CAG8787878.1"/>
    <property type="molecule type" value="Genomic_DNA"/>
</dbReference>
<accession>A0A9N9JMC5</accession>
<proteinExistence type="predicted"/>
<name>A0A9N9JMC5_9GLOM</name>
<reference evidence="1" key="1">
    <citation type="submission" date="2021-06" db="EMBL/GenBank/DDBJ databases">
        <authorList>
            <person name="Kallberg Y."/>
            <person name="Tangrot J."/>
            <person name="Rosling A."/>
        </authorList>
    </citation>
    <scope>NUCLEOTIDE SEQUENCE</scope>
    <source>
        <strain evidence="1">CL551</strain>
    </source>
</reference>
<dbReference type="Gene3D" id="3.30.420.40">
    <property type="match status" value="1"/>
</dbReference>
<gene>
    <name evidence="1" type="ORF">AMORRO_LOCUS17885</name>
</gene>
<evidence type="ECO:0000313" key="2">
    <source>
        <dbReference type="Proteomes" id="UP000789342"/>
    </source>
</evidence>
<sequence>AKEQMEEAEWIVELDFQSVREMFDPVVNKIIELIRRQLASTERKCSAMFLVGGFSESQYVQSQVRRHFATQVPIIAVPRHPIAAIVRGALEYGLHMDVIQTRVLKFCYGVEVSAKWDKTDPPERRTPTGRIFRFHKLALRGVEVAVDQKFYYTAGPVVPNQTDMTFNIFITPNNDARYCDEDGMKMLGKMKIDLPDPQR</sequence>
<dbReference type="InterPro" id="IPR043129">
    <property type="entry name" value="ATPase_NBD"/>
</dbReference>